<reference evidence="1" key="1">
    <citation type="journal article" date="2015" name="Nature">
        <title>Complex archaea that bridge the gap between prokaryotes and eukaryotes.</title>
        <authorList>
            <person name="Spang A."/>
            <person name="Saw J.H."/>
            <person name="Jorgensen S.L."/>
            <person name="Zaremba-Niedzwiedzka K."/>
            <person name="Martijn J."/>
            <person name="Lind A.E."/>
            <person name="van Eijk R."/>
            <person name="Schleper C."/>
            <person name="Guy L."/>
            <person name="Ettema T.J."/>
        </authorList>
    </citation>
    <scope>NUCLEOTIDE SEQUENCE</scope>
</reference>
<gene>
    <name evidence="1" type="ORF">LCGC14_2314100</name>
</gene>
<name>A0A0F9FEM1_9ZZZZ</name>
<sequence>MSATGAFQHSKIAQRSWMQLGFIWLILLGFLSACAGTPIRSVYSVVVPKLKAAPVYQECQFTGKDGVILTETCAKLLKSDLELIIRELKGACIANGQTDEECQIKASEN</sequence>
<protein>
    <submittedName>
        <fullName evidence="1">Uncharacterized protein</fullName>
    </submittedName>
</protein>
<accession>A0A0F9FEM1</accession>
<dbReference type="EMBL" id="LAZR01032908">
    <property type="protein sequence ID" value="KKL49582.1"/>
    <property type="molecule type" value="Genomic_DNA"/>
</dbReference>
<organism evidence="1">
    <name type="scientific">marine sediment metagenome</name>
    <dbReference type="NCBI Taxonomy" id="412755"/>
    <lineage>
        <taxon>unclassified sequences</taxon>
        <taxon>metagenomes</taxon>
        <taxon>ecological metagenomes</taxon>
    </lineage>
</organism>
<proteinExistence type="predicted"/>
<comment type="caution">
    <text evidence="1">The sequence shown here is derived from an EMBL/GenBank/DDBJ whole genome shotgun (WGS) entry which is preliminary data.</text>
</comment>
<evidence type="ECO:0000313" key="1">
    <source>
        <dbReference type="EMBL" id="KKL49582.1"/>
    </source>
</evidence>
<dbReference type="AlphaFoldDB" id="A0A0F9FEM1"/>